<gene>
    <name evidence="5" type="ORF">B0H66DRAFT_592224</name>
</gene>
<keyword evidence="1" id="KW-0863">Zinc-finger</keyword>
<dbReference type="GO" id="GO:0008270">
    <property type="term" value="F:zinc ion binding"/>
    <property type="evidence" value="ECO:0007669"/>
    <property type="project" value="UniProtKB-KW"/>
</dbReference>
<feature type="coiled-coil region" evidence="2">
    <location>
        <begin position="737"/>
        <end position="771"/>
    </location>
</feature>
<evidence type="ECO:0000256" key="2">
    <source>
        <dbReference type="SAM" id="Coils"/>
    </source>
</evidence>
<protein>
    <recommendedName>
        <fullName evidence="4">C2H2-type domain-containing protein</fullName>
    </recommendedName>
</protein>
<evidence type="ECO:0000259" key="4">
    <source>
        <dbReference type="PROSITE" id="PS50157"/>
    </source>
</evidence>
<sequence>MGSYTLGKFGGQKWQAGCPDESHDHQHRDNSEHNFDMAPELTAVGSWCESARPPRAKWEDDTEFIAPSPAPHRPSASPTAGPKRRPAYVSDEPPLQGDDSRADFDRGPPHQDVRDNQRGRLWHPDEDPALRPQPRHSSYNRANVAANHPSRLSQSGPQTRSSNQSSNWRDDSTELIKEPETRPISQEQLVAEVKAIYAGLVMVEKKCLEIDNAQNTWSDLDDAILGDERWRTRNHVFLLPAANHPLASLALKCPVLKHRKTETEPLSTLDLIYHFISKLGQGAHGELLRLVQMTEDILDRLYKRFWRADFETLVYLLLLYRFFDEFPSGIRHLCTTMPWTIWPALVVLWGVCWMFIQNQASPREDPSLLPRQPQRERDLDADVDLSAICEASDGFSSLYGFGSPDLTTSHPTFMEREFSALPVHDSFRESYLSSDLLTMLSNQDIFPALSASPNMNPASLVTTSPHQAPLASNPMIGSTQSSANQNSNWNFQHLDPATSFAQNRNTHNPSEVGRDVIQSAPNRTLRTNGALSARADSFTCPDCAEQFDRKDIFRRHKREQKHGEFAGSDRPEFRCPNPQCRKSAEGNGFRRQDKLLEHLRNKSCKPDRRLSKARHRFTSNGPPAVLSALSARPHGLNHDDANAVGSPTIGRDDASDTPSDETSSPGSASAVPVSDVRISVPPPQLDGGTSIRQTQRKTPSVEEKSADGKPTLSERIGFHEKCYEADVDELNVTDKEIQAMEEALHAKRQARQQVEERVVTTREVLEMLKRQLEGIPASG</sequence>
<keyword evidence="1" id="KW-0479">Metal-binding</keyword>
<dbReference type="InterPro" id="IPR013087">
    <property type="entry name" value="Znf_C2H2_type"/>
</dbReference>
<keyword evidence="6" id="KW-1185">Reference proteome</keyword>
<feature type="region of interest" description="Disordered" evidence="3">
    <location>
        <begin position="1"/>
        <end position="181"/>
    </location>
</feature>
<feature type="compositionally biased region" description="Basic and acidic residues" evidence="3">
    <location>
        <begin position="561"/>
        <end position="573"/>
    </location>
</feature>
<dbReference type="Gene3D" id="3.30.160.60">
    <property type="entry name" value="Classic Zinc Finger"/>
    <property type="match status" value="1"/>
</dbReference>
<comment type="caution">
    <text evidence="5">The sequence shown here is derived from an EMBL/GenBank/DDBJ whole genome shotgun (WGS) entry which is preliminary data.</text>
</comment>
<name>A0AAE0M2X0_9PEZI</name>
<feature type="compositionally biased region" description="Basic and acidic residues" evidence="3">
    <location>
        <begin position="20"/>
        <end position="35"/>
    </location>
</feature>
<feature type="compositionally biased region" description="Low complexity" evidence="3">
    <location>
        <begin position="663"/>
        <end position="674"/>
    </location>
</feature>
<keyword evidence="2" id="KW-0175">Coiled coil</keyword>
<reference evidence="5" key="2">
    <citation type="submission" date="2023-06" db="EMBL/GenBank/DDBJ databases">
        <authorList>
            <consortium name="Lawrence Berkeley National Laboratory"/>
            <person name="Haridas S."/>
            <person name="Hensen N."/>
            <person name="Bonometti L."/>
            <person name="Westerberg I."/>
            <person name="Brannstrom I.O."/>
            <person name="Guillou S."/>
            <person name="Cros-Aarteil S."/>
            <person name="Calhoun S."/>
            <person name="Kuo A."/>
            <person name="Mondo S."/>
            <person name="Pangilinan J."/>
            <person name="Riley R."/>
            <person name="Labutti K."/>
            <person name="Andreopoulos B."/>
            <person name="Lipzen A."/>
            <person name="Chen C."/>
            <person name="Yanf M."/>
            <person name="Daum C."/>
            <person name="Ng V."/>
            <person name="Clum A."/>
            <person name="Steindorff A."/>
            <person name="Ohm R."/>
            <person name="Martin F."/>
            <person name="Silar P."/>
            <person name="Natvig D."/>
            <person name="Lalanne C."/>
            <person name="Gautier V."/>
            <person name="Ament-Velasquez S.L."/>
            <person name="Kruys A."/>
            <person name="Hutchinson M.I."/>
            <person name="Powell A.J."/>
            <person name="Barry K."/>
            <person name="Miller A.N."/>
            <person name="Grigoriev I.V."/>
            <person name="Debuchy R."/>
            <person name="Gladieux P."/>
            <person name="Thoren M.H."/>
            <person name="Johannesson H."/>
        </authorList>
    </citation>
    <scope>NUCLEOTIDE SEQUENCE</scope>
    <source>
        <strain evidence="5">CBS 118394</strain>
    </source>
</reference>
<reference evidence="5" key="1">
    <citation type="journal article" date="2023" name="Mol. Phylogenet. Evol.">
        <title>Genome-scale phylogeny and comparative genomics of the fungal order Sordariales.</title>
        <authorList>
            <person name="Hensen N."/>
            <person name="Bonometti L."/>
            <person name="Westerberg I."/>
            <person name="Brannstrom I.O."/>
            <person name="Guillou S."/>
            <person name="Cros-Aarteil S."/>
            <person name="Calhoun S."/>
            <person name="Haridas S."/>
            <person name="Kuo A."/>
            <person name="Mondo S."/>
            <person name="Pangilinan J."/>
            <person name="Riley R."/>
            <person name="LaButti K."/>
            <person name="Andreopoulos B."/>
            <person name="Lipzen A."/>
            <person name="Chen C."/>
            <person name="Yan M."/>
            <person name="Daum C."/>
            <person name="Ng V."/>
            <person name="Clum A."/>
            <person name="Steindorff A."/>
            <person name="Ohm R.A."/>
            <person name="Martin F."/>
            <person name="Silar P."/>
            <person name="Natvig D.O."/>
            <person name="Lalanne C."/>
            <person name="Gautier V."/>
            <person name="Ament-Velasquez S.L."/>
            <person name="Kruys A."/>
            <person name="Hutchinson M.I."/>
            <person name="Powell A.J."/>
            <person name="Barry K."/>
            <person name="Miller A.N."/>
            <person name="Grigoriev I.V."/>
            <person name="Debuchy R."/>
            <person name="Gladieux P."/>
            <person name="Hiltunen Thoren M."/>
            <person name="Johannesson H."/>
        </authorList>
    </citation>
    <scope>NUCLEOTIDE SEQUENCE</scope>
    <source>
        <strain evidence="5">CBS 118394</strain>
    </source>
</reference>
<dbReference type="EMBL" id="JAUEDM010000005">
    <property type="protein sequence ID" value="KAK3315964.1"/>
    <property type="molecule type" value="Genomic_DNA"/>
</dbReference>
<feature type="compositionally biased region" description="Basic and acidic residues" evidence="3">
    <location>
        <begin position="582"/>
        <end position="610"/>
    </location>
</feature>
<dbReference type="PROSITE" id="PS50157">
    <property type="entry name" value="ZINC_FINGER_C2H2_2"/>
    <property type="match status" value="1"/>
</dbReference>
<keyword evidence="1" id="KW-0862">Zinc</keyword>
<organism evidence="5 6">
    <name type="scientific">Apodospora peruviana</name>
    <dbReference type="NCBI Taxonomy" id="516989"/>
    <lineage>
        <taxon>Eukaryota</taxon>
        <taxon>Fungi</taxon>
        <taxon>Dikarya</taxon>
        <taxon>Ascomycota</taxon>
        <taxon>Pezizomycotina</taxon>
        <taxon>Sordariomycetes</taxon>
        <taxon>Sordariomycetidae</taxon>
        <taxon>Sordariales</taxon>
        <taxon>Lasiosphaeriaceae</taxon>
        <taxon>Apodospora</taxon>
    </lineage>
</organism>
<accession>A0AAE0M2X0</accession>
<feature type="compositionally biased region" description="Polar residues" evidence="3">
    <location>
        <begin position="150"/>
        <end position="167"/>
    </location>
</feature>
<proteinExistence type="predicted"/>
<evidence type="ECO:0000256" key="3">
    <source>
        <dbReference type="SAM" id="MobiDB-lite"/>
    </source>
</evidence>
<dbReference type="AlphaFoldDB" id="A0AAE0M2X0"/>
<dbReference type="PROSITE" id="PS00028">
    <property type="entry name" value="ZINC_FINGER_C2H2_1"/>
    <property type="match status" value="1"/>
</dbReference>
<feature type="region of interest" description="Disordered" evidence="3">
    <location>
        <begin position="558"/>
        <end position="710"/>
    </location>
</feature>
<evidence type="ECO:0000313" key="5">
    <source>
        <dbReference type="EMBL" id="KAK3315964.1"/>
    </source>
</evidence>
<dbReference type="Proteomes" id="UP001283341">
    <property type="component" value="Unassembled WGS sequence"/>
</dbReference>
<feature type="compositionally biased region" description="Basic and acidic residues" evidence="3">
    <location>
        <begin position="168"/>
        <end position="181"/>
    </location>
</feature>
<evidence type="ECO:0000313" key="6">
    <source>
        <dbReference type="Proteomes" id="UP001283341"/>
    </source>
</evidence>
<feature type="compositionally biased region" description="Basic and acidic residues" evidence="3">
    <location>
        <begin position="98"/>
        <end position="129"/>
    </location>
</feature>
<evidence type="ECO:0000256" key="1">
    <source>
        <dbReference type="PROSITE-ProRule" id="PRU00042"/>
    </source>
</evidence>
<feature type="domain" description="C2H2-type" evidence="4">
    <location>
        <begin position="538"/>
        <end position="562"/>
    </location>
</feature>